<dbReference type="Proteomes" id="UP000092600">
    <property type="component" value="Unassembled WGS sequence"/>
</dbReference>
<evidence type="ECO:0000313" key="2">
    <source>
        <dbReference type="EMBL" id="OAY82530.1"/>
    </source>
</evidence>
<reference evidence="2 3" key="1">
    <citation type="journal article" date="2016" name="DNA Res.">
        <title>The draft genome of MD-2 pineapple using hybrid error correction of long reads.</title>
        <authorList>
            <person name="Redwan R.M."/>
            <person name="Saidin A."/>
            <person name="Kumar S.V."/>
        </authorList>
    </citation>
    <scope>NUCLEOTIDE SEQUENCE [LARGE SCALE GENOMIC DNA]</scope>
    <source>
        <strain evidence="3">cv. MD2</strain>
        <tissue evidence="2">Leaf</tissue>
    </source>
</reference>
<gene>
    <name evidence="2" type="ORF">ACMD2_23799</name>
</gene>
<comment type="caution">
    <text evidence="2">The sequence shown here is derived from an EMBL/GenBank/DDBJ whole genome shotgun (WGS) entry which is preliminary data.</text>
</comment>
<feature type="non-terminal residue" evidence="2">
    <location>
        <position position="1"/>
    </location>
</feature>
<feature type="region of interest" description="Disordered" evidence="1">
    <location>
        <begin position="1"/>
        <end position="21"/>
    </location>
</feature>
<proteinExistence type="predicted"/>
<name>A0A199W0T4_ANACO</name>
<accession>A0A199W0T4</accession>
<sequence>RPSGPGALLGRRLIASGPISH</sequence>
<evidence type="ECO:0000256" key="1">
    <source>
        <dbReference type="SAM" id="MobiDB-lite"/>
    </source>
</evidence>
<organism evidence="2 3">
    <name type="scientific">Ananas comosus</name>
    <name type="common">Pineapple</name>
    <name type="synonym">Ananas ananas</name>
    <dbReference type="NCBI Taxonomy" id="4615"/>
    <lineage>
        <taxon>Eukaryota</taxon>
        <taxon>Viridiplantae</taxon>
        <taxon>Streptophyta</taxon>
        <taxon>Embryophyta</taxon>
        <taxon>Tracheophyta</taxon>
        <taxon>Spermatophyta</taxon>
        <taxon>Magnoliopsida</taxon>
        <taxon>Liliopsida</taxon>
        <taxon>Poales</taxon>
        <taxon>Bromeliaceae</taxon>
        <taxon>Bromelioideae</taxon>
        <taxon>Ananas</taxon>
    </lineage>
</organism>
<dbReference type="AlphaFoldDB" id="A0A199W0T4"/>
<evidence type="ECO:0000313" key="3">
    <source>
        <dbReference type="Proteomes" id="UP000092600"/>
    </source>
</evidence>
<protein>
    <submittedName>
        <fullName evidence="2">Uncharacterized protein</fullName>
    </submittedName>
</protein>
<dbReference type="EMBL" id="LSRQ01000476">
    <property type="protein sequence ID" value="OAY82530.1"/>
    <property type="molecule type" value="Genomic_DNA"/>
</dbReference>